<evidence type="ECO:0000256" key="1">
    <source>
        <dbReference type="ARBA" id="ARBA00022515"/>
    </source>
</evidence>
<dbReference type="InterPro" id="IPR040498">
    <property type="entry name" value="PriA_CRR"/>
</dbReference>
<dbReference type="InterPro" id="IPR014001">
    <property type="entry name" value="Helicase_ATP-bd"/>
</dbReference>
<dbReference type="EC" id="5.6.2.4" evidence="11"/>
<evidence type="ECO:0000256" key="8">
    <source>
        <dbReference type="ARBA" id="ARBA00022840"/>
    </source>
</evidence>
<evidence type="ECO:0000256" key="9">
    <source>
        <dbReference type="ARBA" id="ARBA00023125"/>
    </source>
</evidence>
<feature type="binding site" evidence="11">
    <location>
        <position position="476"/>
    </location>
    <ligand>
        <name>Zn(2+)</name>
        <dbReference type="ChEBI" id="CHEBI:29105"/>
        <label>2</label>
    </ligand>
</feature>
<dbReference type="PANTHER" id="PTHR30580">
    <property type="entry name" value="PRIMOSOMAL PROTEIN N"/>
    <property type="match status" value="1"/>
</dbReference>
<keyword evidence="1 11" id="KW-0639">Primosome</keyword>
<dbReference type="PROSITE" id="PS51194">
    <property type="entry name" value="HELICASE_CTER"/>
    <property type="match status" value="1"/>
</dbReference>
<dbReference type="GO" id="GO:0016787">
    <property type="term" value="F:hydrolase activity"/>
    <property type="evidence" value="ECO:0007669"/>
    <property type="project" value="UniProtKB-KW"/>
</dbReference>
<keyword evidence="2 11" id="KW-0235">DNA replication</keyword>
<evidence type="ECO:0000256" key="6">
    <source>
        <dbReference type="ARBA" id="ARBA00022806"/>
    </source>
</evidence>
<dbReference type="Pfam" id="PF17764">
    <property type="entry name" value="PriA_3primeBD"/>
    <property type="match status" value="1"/>
</dbReference>
<name>A0ABV1NJC1_9GAMM</name>
<feature type="binding site" evidence="11">
    <location>
        <position position="489"/>
    </location>
    <ligand>
        <name>Zn(2+)</name>
        <dbReference type="ChEBI" id="CHEBI:29105"/>
        <label>1</label>
    </ligand>
</feature>
<organism evidence="14 15">
    <name type="scientific">Halomonas aquatica</name>
    <dbReference type="NCBI Taxonomy" id="3151123"/>
    <lineage>
        <taxon>Bacteria</taxon>
        <taxon>Pseudomonadati</taxon>
        <taxon>Pseudomonadota</taxon>
        <taxon>Gammaproteobacteria</taxon>
        <taxon>Oceanospirillales</taxon>
        <taxon>Halomonadaceae</taxon>
        <taxon>Halomonas</taxon>
    </lineage>
</organism>
<dbReference type="EMBL" id="JBEGCJ010000006">
    <property type="protein sequence ID" value="MEQ6918525.1"/>
    <property type="molecule type" value="Genomic_DNA"/>
</dbReference>
<reference evidence="14 15" key="1">
    <citation type="submission" date="2024-05" db="EMBL/GenBank/DDBJ databases">
        <title>Halomonas sp. SSM6 16S ribosomal RNA gene Genome sequencing and assembly.</title>
        <authorList>
            <person name="Yook S."/>
        </authorList>
    </citation>
    <scope>NUCLEOTIDE SEQUENCE [LARGE SCALE GENOMIC DNA]</scope>
    <source>
        <strain evidence="14 15">SSM6</strain>
    </source>
</reference>
<sequence length="747" mass="83131">MPDSPHQPVPRVLGVAVPSPLRRLFDYRPCREVPPGGWQPGLRVQVPFGRRQVVGVVVECRETSELPLSGLKPVDACLDDAPLPADWLWLCRFTARYYQHALGDTLHQAMPVLLRQGRALEARTRERWCVTEAGQQDVPPGLGRAPRQAELLAMLRQHPHGLVSQAILAQSFTREQLRALVDKGLIVRHEEPLSATAPSDGDRLLAEPALPLNREQATALGTLHQRLDGFHPCLLHGVTGSGKTEVYLQLIEAVIGRHRQALVLVPEIGLTPQTLARFRSRFRVPVVALHSGLTDHERLDAWEAAASGRAPIIIGTRSAIFTPLARPGVIIVDEEHDGSFKQQDGLRYHARDLAVARAHHHRIPLLLGSATPSLETLQRALHDDYSHLRLTRRASRHAPARLELVDLRGRHRQGGLIPPVTETIRETLAAGHQVLVFINRRGFAPTLACHACGWLAECDHCDARMTLHRHPPLLACHHCDRRRALPDACPECQSIDLRPLGSGTERTEETLTTLFPETPVHRIDRDSTRRRDALEQVLAEVRRGEPCLLVGTQMLAKGHHLPHVTLVVVINADAGLYASDFRALEHSAQLLEQVAGRAGRAAYPGRVLVQTMHTDDPHLRLLADSGYDALAAQLLEERRAARLPPFRFLALLRLEAPREEAVTGLGSLAAEALRGWIGERSLDVDCLGPVPAPMERRQNRYHLQLMLAADRRSRLHEAGAWLIAWLEGRPEARRVRWSLDIDPQTLA</sequence>
<comment type="similarity">
    <text evidence="11">Belongs to the helicase family. PriA subfamily.</text>
</comment>
<dbReference type="NCBIfam" id="TIGR00595">
    <property type="entry name" value="priA"/>
    <property type="match status" value="1"/>
</dbReference>
<dbReference type="InterPro" id="IPR042115">
    <property type="entry name" value="PriA_3primeBD_sf"/>
</dbReference>
<dbReference type="InterPro" id="IPR011545">
    <property type="entry name" value="DEAD/DEAH_box_helicase_dom"/>
</dbReference>
<dbReference type="Proteomes" id="UP001442468">
    <property type="component" value="Unassembled WGS sequence"/>
</dbReference>
<keyword evidence="4 11" id="KW-0547">Nucleotide-binding</keyword>
<keyword evidence="3 11" id="KW-0479">Metal-binding</keyword>
<keyword evidence="8 11" id="KW-0067">ATP-binding</keyword>
<feature type="binding site" evidence="11">
    <location>
        <position position="461"/>
    </location>
    <ligand>
        <name>Zn(2+)</name>
        <dbReference type="ChEBI" id="CHEBI:29105"/>
        <label>2</label>
    </ligand>
</feature>
<dbReference type="PANTHER" id="PTHR30580:SF0">
    <property type="entry name" value="PRIMOSOMAL PROTEIN N"/>
    <property type="match status" value="1"/>
</dbReference>
<dbReference type="SMART" id="SM00490">
    <property type="entry name" value="HELICc"/>
    <property type="match status" value="1"/>
</dbReference>
<feature type="binding site" evidence="11">
    <location>
        <position position="449"/>
    </location>
    <ligand>
        <name>Zn(2+)</name>
        <dbReference type="ChEBI" id="CHEBI:29105"/>
        <label>1</label>
    </ligand>
</feature>
<dbReference type="RefSeq" id="WP_349762810.1">
    <property type="nucleotide sequence ID" value="NZ_JBEGCJ010000006.1"/>
</dbReference>
<evidence type="ECO:0000256" key="7">
    <source>
        <dbReference type="ARBA" id="ARBA00022833"/>
    </source>
</evidence>
<dbReference type="InterPro" id="IPR041236">
    <property type="entry name" value="PriA_C"/>
</dbReference>
<feature type="binding site" evidence="11">
    <location>
        <position position="492"/>
    </location>
    <ligand>
        <name>Zn(2+)</name>
        <dbReference type="ChEBI" id="CHEBI:29105"/>
        <label>1</label>
    </ligand>
</feature>
<dbReference type="HAMAP" id="MF_00983">
    <property type="entry name" value="PriA"/>
    <property type="match status" value="1"/>
</dbReference>
<feature type="binding site" evidence="11">
    <location>
        <position position="458"/>
    </location>
    <ligand>
        <name>Zn(2+)</name>
        <dbReference type="ChEBI" id="CHEBI:29105"/>
        <label>2</label>
    </ligand>
</feature>
<dbReference type="InterPro" id="IPR027417">
    <property type="entry name" value="P-loop_NTPase"/>
</dbReference>
<evidence type="ECO:0000256" key="2">
    <source>
        <dbReference type="ARBA" id="ARBA00022705"/>
    </source>
</evidence>
<gene>
    <name evidence="11" type="primary">priA</name>
    <name evidence="14" type="ORF">ABE960_13465</name>
</gene>
<keyword evidence="10 11" id="KW-0413">Isomerase</keyword>
<dbReference type="NCBIfam" id="NF004067">
    <property type="entry name" value="PRK05580.1-4"/>
    <property type="match status" value="1"/>
</dbReference>
<dbReference type="CDD" id="cd17929">
    <property type="entry name" value="DEXHc_priA"/>
    <property type="match status" value="1"/>
</dbReference>
<keyword evidence="6 11" id="KW-0347">Helicase</keyword>
<keyword evidence="7 11" id="KW-0862">Zinc</keyword>
<keyword evidence="5 11" id="KW-0378">Hydrolase</keyword>
<dbReference type="InterPro" id="IPR005259">
    <property type="entry name" value="PriA"/>
</dbReference>
<evidence type="ECO:0000256" key="11">
    <source>
        <dbReference type="HAMAP-Rule" id="MF_00983"/>
    </source>
</evidence>
<evidence type="ECO:0000259" key="13">
    <source>
        <dbReference type="PROSITE" id="PS51194"/>
    </source>
</evidence>
<dbReference type="Pfam" id="PF00270">
    <property type="entry name" value="DEAD"/>
    <property type="match status" value="1"/>
</dbReference>
<comment type="catalytic activity">
    <reaction evidence="11">
        <text>Couples ATP hydrolysis with the unwinding of duplex DNA by translocating in the 3'-5' direction.</text>
        <dbReference type="EC" id="5.6.2.4"/>
    </reaction>
</comment>
<evidence type="ECO:0000256" key="3">
    <source>
        <dbReference type="ARBA" id="ARBA00022723"/>
    </source>
</evidence>
<accession>A0ABV1NJC1</accession>
<evidence type="ECO:0000313" key="15">
    <source>
        <dbReference type="Proteomes" id="UP001442468"/>
    </source>
</evidence>
<comment type="cofactor">
    <cofactor evidence="11">
        <name>Zn(2+)</name>
        <dbReference type="ChEBI" id="CHEBI:29105"/>
    </cofactor>
    <text evidence="11">Binds 2 zinc ions per subunit.</text>
</comment>
<dbReference type="Pfam" id="PF00271">
    <property type="entry name" value="Helicase_C"/>
    <property type="match status" value="1"/>
</dbReference>
<dbReference type="Pfam" id="PF18074">
    <property type="entry name" value="PriA_C"/>
    <property type="match status" value="1"/>
</dbReference>
<comment type="catalytic activity">
    <reaction evidence="11">
        <text>ATP + H2O = ADP + phosphate + H(+)</text>
        <dbReference type="Rhea" id="RHEA:13065"/>
        <dbReference type="ChEBI" id="CHEBI:15377"/>
        <dbReference type="ChEBI" id="CHEBI:15378"/>
        <dbReference type="ChEBI" id="CHEBI:30616"/>
        <dbReference type="ChEBI" id="CHEBI:43474"/>
        <dbReference type="ChEBI" id="CHEBI:456216"/>
        <dbReference type="EC" id="5.6.2.4"/>
    </reaction>
</comment>
<dbReference type="Gene3D" id="3.40.1440.60">
    <property type="entry name" value="PriA, 3(prime) DNA-binding domain"/>
    <property type="match status" value="1"/>
</dbReference>
<evidence type="ECO:0000256" key="5">
    <source>
        <dbReference type="ARBA" id="ARBA00022801"/>
    </source>
</evidence>
<comment type="subunit">
    <text evidence="11">Component of the replication restart primosome.</text>
</comment>
<keyword evidence="9 11" id="KW-0238">DNA-binding</keyword>
<feature type="domain" description="Helicase ATP-binding" evidence="12">
    <location>
        <begin position="224"/>
        <end position="390"/>
    </location>
</feature>
<evidence type="ECO:0000256" key="4">
    <source>
        <dbReference type="ARBA" id="ARBA00022741"/>
    </source>
</evidence>
<evidence type="ECO:0000313" key="14">
    <source>
        <dbReference type="EMBL" id="MEQ6918525.1"/>
    </source>
</evidence>
<dbReference type="Gene3D" id="3.40.50.300">
    <property type="entry name" value="P-loop containing nucleotide triphosphate hydrolases"/>
    <property type="match status" value="2"/>
</dbReference>
<dbReference type="InterPro" id="IPR001650">
    <property type="entry name" value="Helicase_C-like"/>
</dbReference>
<evidence type="ECO:0000259" key="12">
    <source>
        <dbReference type="PROSITE" id="PS51192"/>
    </source>
</evidence>
<dbReference type="SUPFAM" id="SSF52540">
    <property type="entry name" value="P-loop containing nucleoside triphosphate hydrolases"/>
    <property type="match status" value="1"/>
</dbReference>
<dbReference type="InterPro" id="IPR041222">
    <property type="entry name" value="PriA_3primeBD"/>
</dbReference>
<dbReference type="Pfam" id="PF18319">
    <property type="entry name" value="Zn_ribbon_PriA"/>
    <property type="match status" value="1"/>
</dbReference>
<proteinExistence type="inferred from homology"/>
<comment type="caution">
    <text evidence="14">The sequence shown here is derived from an EMBL/GenBank/DDBJ whole genome shotgun (WGS) entry which is preliminary data.</text>
</comment>
<feature type="domain" description="Helicase C-terminal" evidence="13">
    <location>
        <begin position="484"/>
        <end position="638"/>
    </location>
</feature>
<comment type="function">
    <text evidence="11">Initiates the restart of stalled replication forks, which reloads the replicative helicase on sites other than the origin of replication. Recognizes and binds to abandoned replication forks and remodels them to uncover a helicase loading site. Promotes assembly of the primosome at these replication forks.</text>
</comment>
<protein>
    <recommendedName>
        <fullName evidence="11">Replication restart protein PriA</fullName>
    </recommendedName>
    <alternativeName>
        <fullName evidence="11">ATP-dependent DNA helicase PriA</fullName>
        <ecNumber evidence="11">5.6.2.4</ecNumber>
    </alternativeName>
    <alternativeName>
        <fullName evidence="11">DNA 3'-5' helicase PriA</fullName>
    </alternativeName>
</protein>
<dbReference type="SMART" id="SM00487">
    <property type="entry name" value="DEXDc"/>
    <property type="match status" value="1"/>
</dbReference>
<feature type="binding site" evidence="11">
    <location>
        <position position="452"/>
    </location>
    <ligand>
        <name>Zn(2+)</name>
        <dbReference type="ChEBI" id="CHEBI:29105"/>
        <label>1</label>
    </ligand>
</feature>
<keyword evidence="15" id="KW-1185">Reference proteome</keyword>
<feature type="binding site" evidence="11">
    <location>
        <position position="479"/>
    </location>
    <ligand>
        <name>Zn(2+)</name>
        <dbReference type="ChEBI" id="CHEBI:29105"/>
        <label>2</label>
    </ligand>
</feature>
<evidence type="ECO:0000256" key="10">
    <source>
        <dbReference type="ARBA" id="ARBA00023235"/>
    </source>
</evidence>
<dbReference type="PROSITE" id="PS51192">
    <property type="entry name" value="HELICASE_ATP_BIND_1"/>
    <property type="match status" value="1"/>
</dbReference>